<feature type="non-terminal residue" evidence="1">
    <location>
        <position position="1"/>
    </location>
</feature>
<dbReference type="AlphaFoldDB" id="A0ABD5S217"/>
<sequence length="313" mass="34784">DASARSNIVSPDPVDTIEHAWVGDGYPLGANKATAQSYRRRIERDVEERTSIGVTVVCNDEQMREEDVVADLYGLRDLLTFDIEVHYDLSRDQLVQVLETPTDFLHYIGHVEERGMQCSDGYLDVTSLDAEVAPDAFLLNACRSYEQGQALIDRGSYGGVVTLAEVGNAAATELGRTLARLLNCGFTLRSSLSILKDEYMTAYRYTVLGDGGMTLCHADSGAPVVSEIESVSEDTIRLFLRYYPSESYGMGSLIIPLLEGVSQYYLSPRRIGPFEVSRSDLSEFFGLEIQPVLVDGKIHWSDDLDLKRLVTDR</sequence>
<comment type="caution">
    <text evidence="1">The sequence shown here is derived from an EMBL/GenBank/DDBJ whole genome shotgun (WGS) entry which is preliminary data.</text>
</comment>
<proteinExistence type="predicted"/>
<evidence type="ECO:0000313" key="2">
    <source>
        <dbReference type="Proteomes" id="UP001596328"/>
    </source>
</evidence>
<name>A0ABD5S217_9EURY</name>
<evidence type="ECO:0000313" key="1">
    <source>
        <dbReference type="EMBL" id="MFC6725660.1"/>
    </source>
</evidence>
<organism evidence="1 2">
    <name type="scientific">Halobium palmae</name>
    <dbReference type="NCBI Taxonomy" id="1776492"/>
    <lineage>
        <taxon>Archaea</taxon>
        <taxon>Methanobacteriati</taxon>
        <taxon>Methanobacteriota</taxon>
        <taxon>Stenosarchaea group</taxon>
        <taxon>Halobacteria</taxon>
        <taxon>Halobacteriales</taxon>
        <taxon>Haloferacaceae</taxon>
        <taxon>Halobium</taxon>
    </lineage>
</organism>
<accession>A0ABD5S217</accession>
<gene>
    <name evidence="1" type="ORF">ACFQE1_15050</name>
</gene>
<dbReference type="Proteomes" id="UP001596328">
    <property type="component" value="Unassembled WGS sequence"/>
</dbReference>
<reference evidence="1 2" key="1">
    <citation type="journal article" date="2019" name="Int. J. Syst. Evol. Microbiol.">
        <title>The Global Catalogue of Microorganisms (GCM) 10K type strain sequencing project: providing services to taxonomists for standard genome sequencing and annotation.</title>
        <authorList>
            <consortium name="The Broad Institute Genomics Platform"/>
            <consortium name="The Broad Institute Genome Sequencing Center for Infectious Disease"/>
            <person name="Wu L."/>
            <person name="Ma J."/>
        </authorList>
    </citation>
    <scope>NUCLEOTIDE SEQUENCE [LARGE SCALE GENOMIC DNA]</scope>
    <source>
        <strain evidence="1 2">NBRC 111368</strain>
    </source>
</reference>
<keyword evidence="2" id="KW-1185">Reference proteome</keyword>
<protein>
    <submittedName>
        <fullName evidence="1">Caspase family protein</fullName>
    </submittedName>
</protein>
<dbReference type="EMBL" id="JBHSWU010000639">
    <property type="protein sequence ID" value="MFC6725660.1"/>
    <property type="molecule type" value="Genomic_DNA"/>
</dbReference>